<accession>A0A074WAQ1</accession>
<keyword evidence="3" id="KW-1185">Reference proteome</keyword>
<evidence type="ECO:0000256" key="1">
    <source>
        <dbReference type="SAM" id="MobiDB-lite"/>
    </source>
</evidence>
<organism evidence="2 3">
    <name type="scientific">Aureobasidium namibiae CBS 147.97</name>
    <dbReference type="NCBI Taxonomy" id="1043004"/>
    <lineage>
        <taxon>Eukaryota</taxon>
        <taxon>Fungi</taxon>
        <taxon>Dikarya</taxon>
        <taxon>Ascomycota</taxon>
        <taxon>Pezizomycotina</taxon>
        <taxon>Dothideomycetes</taxon>
        <taxon>Dothideomycetidae</taxon>
        <taxon>Dothideales</taxon>
        <taxon>Saccotheciaceae</taxon>
        <taxon>Aureobasidium</taxon>
    </lineage>
</organism>
<dbReference type="Proteomes" id="UP000027730">
    <property type="component" value="Unassembled WGS sequence"/>
</dbReference>
<sequence length="488" mass="53462">MTTSTSRTPEPLWIFEKAILAHAPEFDVACVARLRIAHDHNDDQGSISVKINAALDCGKQTLMLNICPEKVDTCTVVAKSNDKLIPDRMFSMVPVSVTNSAAVSTLILCLNATGVVLVPPSLDGTTLRSAVSDAASASLDAFAKICQSKTIHLHLAKQQFKDGDLHQLRTFSGALRARMLKAQPLDYKRLNAGQGAIEQDWRVFNRSTSPPPYCGPASVQQSVLGKRSRSADSPSPASAMPCSPPPPPWSPTETNTPTTCSPSPAHITPTQFTKDTKQSYRQRMKLCELQRQLTGLPDDLVREALAESGHQHLLAPATSADPKTPTQGSNPVDDSDAEDTALTARVDKIIEQRLGKLTKDAFKTLTHQRLHSLVETQLPIAAELFLNGAVASHRDAFYEDCKANELAVREQIDEGITEIRDVSNECTKELEELGKQCVDSLEQHSRGLDASAEHELEEMKRWFGELAKGFFEKKDFELRLPPKKAVLA</sequence>
<dbReference type="HOGENOM" id="CLU_031056_0_0_1"/>
<protein>
    <submittedName>
        <fullName evidence="2">Uncharacterized protein</fullName>
    </submittedName>
</protein>
<dbReference type="EMBL" id="KL584719">
    <property type="protein sequence ID" value="KEQ70028.1"/>
    <property type="molecule type" value="Genomic_DNA"/>
</dbReference>
<evidence type="ECO:0000313" key="2">
    <source>
        <dbReference type="EMBL" id="KEQ70028.1"/>
    </source>
</evidence>
<feature type="region of interest" description="Disordered" evidence="1">
    <location>
        <begin position="208"/>
        <end position="276"/>
    </location>
</feature>
<gene>
    <name evidence="2" type="ORF">M436DRAFT_75769</name>
</gene>
<dbReference type="OrthoDB" id="3891782at2759"/>
<feature type="compositionally biased region" description="Low complexity" evidence="1">
    <location>
        <begin position="251"/>
        <end position="265"/>
    </location>
</feature>
<proteinExistence type="predicted"/>
<dbReference type="AlphaFoldDB" id="A0A074WAQ1"/>
<dbReference type="RefSeq" id="XP_013424232.1">
    <property type="nucleotide sequence ID" value="XM_013568778.1"/>
</dbReference>
<name>A0A074WAQ1_9PEZI</name>
<feature type="region of interest" description="Disordered" evidence="1">
    <location>
        <begin position="314"/>
        <end position="338"/>
    </location>
</feature>
<dbReference type="GeneID" id="25415724"/>
<feature type="compositionally biased region" description="Low complexity" evidence="1">
    <location>
        <begin position="231"/>
        <end position="241"/>
    </location>
</feature>
<evidence type="ECO:0000313" key="3">
    <source>
        <dbReference type="Proteomes" id="UP000027730"/>
    </source>
</evidence>
<reference evidence="2 3" key="1">
    <citation type="journal article" date="2014" name="BMC Genomics">
        <title>Genome sequencing of four Aureobasidium pullulans varieties: biotechnological potential, stress tolerance, and description of new species.</title>
        <authorList>
            <person name="Gostin Ar C."/>
            <person name="Ohm R.A."/>
            <person name="Kogej T."/>
            <person name="Sonjak S."/>
            <person name="Turk M."/>
            <person name="Zajc J."/>
            <person name="Zalar P."/>
            <person name="Grube M."/>
            <person name="Sun H."/>
            <person name="Han J."/>
            <person name="Sharma A."/>
            <person name="Chiniquy J."/>
            <person name="Ngan C.Y."/>
            <person name="Lipzen A."/>
            <person name="Barry K."/>
            <person name="Grigoriev I.V."/>
            <person name="Gunde-Cimerman N."/>
        </authorList>
    </citation>
    <scope>NUCLEOTIDE SEQUENCE [LARGE SCALE GENOMIC DNA]</scope>
    <source>
        <strain evidence="2 3">CBS 147.97</strain>
    </source>
</reference>